<dbReference type="Proteomes" id="UP001596410">
    <property type="component" value="Unassembled WGS sequence"/>
</dbReference>
<dbReference type="InterPro" id="IPR013762">
    <property type="entry name" value="Integrase-like_cat_sf"/>
</dbReference>
<dbReference type="RefSeq" id="WP_204707589.1">
    <property type="nucleotide sequence ID" value="NZ_JBHSZV010000031.1"/>
</dbReference>
<keyword evidence="1" id="KW-0233">DNA recombination</keyword>
<evidence type="ECO:0000256" key="1">
    <source>
        <dbReference type="ARBA" id="ARBA00023172"/>
    </source>
</evidence>
<comment type="caution">
    <text evidence="3">The sequence shown here is derived from an EMBL/GenBank/DDBJ whole genome shotgun (WGS) entry which is preliminary data.</text>
</comment>
<dbReference type="Gene3D" id="1.10.443.10">
    <property type="entry name" value="Intergrase catalytic core"/>
    <property type="match status" value="1"/>
</dbReference>
<organism evidence="3 4">
    <name type="scientific">Halobacillus seohaensis</name>
    <dbReference type="NCBI Taxonomy" id="447421"/>
    <lineage>
        <taxon>Bacteria</taxon>
        <taxon>Bacillati</taxon>
        <taxon>Bacillota</taxon>
        <taxon>Bacilli</taxon>
        <taxon>Bacillales</taxon>
        <taxon>Bacillaceae</taxon>
        <taxon>Halobacillus</taxon>
    </lineage>
</organism>
<evidence type="ECO:0000313" key="4">
    <source>
        <dbReference type="Proteomes" id="UP001596410"/>
    </source>
</evidence>
<reference evidence="4" key="1">
    <citation type="journal article" date="2019" name="Int. J. Syst. Evol. Microbiol.">
        <title>The Global Catalogue of Microorganisms (GCM) 10K type strain sequencing project: providing services to taxonomists for standard genome sequencing and annotation.</title>
        <authorList>
            <consortium name="The Broad Institute Genomics Platform"/>
            <consortium name="The Broad Institute Genome Sequencing Center for Infectious Disease"/>
            <person name="Wu L."/>
            <person name="Ma J."/>
        </authorList>
    </citation>
    <scope>NUCLEOTIDE SEQUENCE [LARGE SCALE GENOMIC DNA]</scope>
    <source>
        <strain evidence="4">CGMCC 4.1621</strain>
    </source>
</reference>
<keyword evidence="4" id="KW-1185">Reference proteome</keyword>
<feature type="domain" description="Tyr recombinase" evidence="2">
    <location>
        <begin position="1"/>
        <end position="105"/>
    </location>
</feature>
<dbReference type="EMBL" id="JBHSZV010000031">
    <property type="protein sequence ID" value="MFC7062616.1"/>
    <property type="molecule type" value="Genomic_DNA"/>
</dbReference>
<sequence>MARCLNDLGLRYSEVARLSLDDFDWLQGTIIIKQTKSHSERSLPLHAITGKAIEAYLLHSRPATQGIHDGIWQEGWRQSEGSYGTDATKRDVWEMSRADNPIHLY</sequence>
<accession>A0ABW2EMC0</accession>
<dbReference type="SUPFAM" id="SSF56349">
    <property type="entry name" value="DNA breaking-rejoining enzymes"/>
    <property type="match status" value="1"/>
</dbReference>
<dbReference type="InterPro" id="IPR011010">
    <property type="entry name" value="DNA_brk_join_enz"/>
</dbReference>
<dbReference type="InterPro" id="IPR002104">
    <property type="entry name" value="Integrase_catalytic"/>
</dbReference>
<gene>
    <name evidence="3" type="ORF">ACFQIC_12190</name>
</gene>
<dbReference type="Pfam" id="PF00589">
    <property type="entry name" value="Phage_integrase"/>
    <property type="match status" value="1"/>
</dbReference>
<evidence type="ECO:0000259" key="2">
    <source>
        <dbReference type="PROSITE" id="PS51898"/>
    </source>
</evidence>
<protein>
    <submittedName>
        <fullName evidence="3">Tyrosine-type recombinase/integrase</fullName>
    </submittedName>
</protein>
<dbReference type="PROSITE" id="PS51898">
    <property type="entry name" value="TYR_RECOMBINASE"/>
    <property type="match status" value="1"/>
</dbReference>
<name>A0ABW2EMC0_9BACI</name>
<proteinExistence type="predicted"/>
<evidence type="ECO:0000313" key="3">
    <source>
        <dbReference type="EMBL" id="MFC7062616.1"/>
    </source>
</evidence>